<comment type="similarity">
    <text evidence="10">Belongs to the AAA ATPase family. Spastin subfamily.</text>
</comment>
<dbReference type="Pfam" id="PF17862">
    <property type="entry name" value="AAA_lid_3"/>
    <property type="match status" value="1"/>
</dbReference>
<dbReference type="SUPFAM" id="SSF52540">
    <property type="entry name" value="P-loop containing nucleoside triphosphate hydrolases"/>
    <property type="match status" value="1"/>
</dbReference>
<feature type="compositionally biased region" description="Polar residues" evidence="11">
    <location>
        <begin position="232"/>
        <end position="242"/>
    </location>
</feature>
<accession>A0A8C2TPR4</accession>
<dbReference type="GO" id="GO:0051013">
    <property type="term" value="P:microtubule severing"/>
    <property type="evidence" value="ECO:0007669"/>
    <property type="project" value="UniProtKB-UniRule"/>
</dbReference>
<keyword evidence="4 10" id="KW-0547">Nucleotide-binding</keyword>
<dbReference type="Gene3D" id="1.20.58.80">
    <property type="entry name" value="Phosphotransferase system, lactose/cellobiose-type IIA subunit"/>
    <property type="match status" value="1"/>
</dbReference>
<reference evidence="15" key="1">
    <citation type="submission" date="2015-11" db="EMBL/GenBank/DDBJ databases">
        <authorList>
            <consortium name="International Coturnix japonica Genome Analysis Consortium"/>
            <person name="Warren W."/>
            <person name="Burt D.W."/>
            <person name="Antin P.B."/>
            <person name="Lanford R."/>
            <person name="Gros J."/>
            <person name="Wilson R.K."/>
        </authorList>
    </citation>
    <scope>NUCLEOTIDE SEQUENCE [LARGE SCALE GENOMIC DNA]</scope>
</reference>
<gene>
    <name evidence="10 15" type="primary">SPAST</name>
    <name evidence="10" type="synonym">SPG4</name>
</gene>
<feature type="domain" description="MIT" evidence="14">
    <location>
        <begin position="113"/>
        <end position="191"/>
    </location>
</feature>
<keyword evidence="10" id="KW-0221">Differentiation</keyword>
<dbReference type="InterPro" id="IPR027417">
    <property type="entry name" value="P-loop_NTPase"/>
</dbReference>
<dbReference type="EC" id="5.6.1.1" evidence="10"/>
<keyword evidence="10" id="KW-0217">Developmental protein</keyword>
<keyword evidence="10" id="KW-0131">Cell cycle</keyword>
<evidence type="ECO:0000256" key="9">
    <source>
        <dbReference type="ARBA" id="ARBA00036378"/>
    </source>
</evidence>
<dbReference type="InterPro" id="IPR003960">
    <property type="entry name" value="ATPase_AAA_CS"/>
</dbReference>
<organism evidence="15 16">
    <name type="scientific">Coturnix japonica</name>
    <name type="common">Japanese quail</name>
    <name type="synonym">Coturnix coturnix japonica</name>
    <dbReference type="NCBI Taxonomy" id="93934"/>
    <lineage>
        <taxon>Eukaryota</taxon>
        <taxon>Metazoa</taxon>
        <taxon>Chordata</taxon>
        <taxon>Craniata</taxon>
        <taxon>Vertebrata</taxon>
        <taxon>Euteleostomi</taxon>
        <taxon>Archelosauria</taxon>
        <taxon>Archosauria</taxon>
        <taxon>Dinosauria</taxon>
        <taxon>Saurischia</taxon>
        <taxon>Theropoda</taxon>
        <taxon>Coelurosauria</taxon>
        <taxon>Aves</taxon>
        <taxon>Neognathae</taxon>
        <taxon>Galloanserae</taxon>
        <taxon>Galliformes</taxon>
        <taxon>Phasianidae</taxon>
        <taxon>Perdicinae</taxon>
        <taxon>Coturnix</taxon>
    </lineage>
</organism>
<dbReference type="InterPro" id="IPR003593">
    <property type="entry name" value="AAA+_ATPase"/>
</dbReference>
<dbReference type="CDD" id="cd02679">
    <property type="entry name" value="MIT_spastin"/>
    <property type="match status" value="1"/>
</dbReference>
<dbReference type="GO" id="GO:0005874">
    <property type="term" value="C:microtubule"/>
    <property type="evidence" value="ECO:0007669"/>
    <property type="project" value="UniProtKB-UniRule"/>
</dbReference>
<sequence length="581" mass="62649">MNSPGGKGKKKGSAGSSSAPPAAGASPSAPSGPAPPAPPAGAAAAAAASPHKRNLYYFSYPLFAAFALLRFVAFQLGLLVAWLCERLSRGALMASKSSRAGDAPEPGGAAERVRACHKRAFECISMALRIDEDERAGQKEQAVEWYKKGIEELERGIAVLVVGQGDQCDRARRLQSKMKTNLAMAKDRLQLLESGAVPKKKDPLTHTSNSLPRSKTVAKTGSTGLSGHHRTPSYSGISTASVSRPAANPATSTHKAPPKNSRTNKPSTPTPAARKKKDMKVFRNVDSNLANLILNEIVDSGPAVKFDDIAGQELAKQALQEIVILPSLRPELFTGLRAPARGLLLFGPPGNGKTMLAKAVAAESNATFFNISAASLTSKYVGEGEKLVRALFAVARELQPSIIFIDEVDSLLCERREGEHDASRRLKTEFLIEFDGVQSSGEDRILVMGATNRPQELDDAVLRRFIKRVYVSLPNEETRLILLKNLLSKQGSPLTQKELAQLARMTDGYSGSDLTALAKDAALGPIRELKPEQVKNMSASEMRNIKLSDFTESLKKIKRSLSPQTLEAYVRWNKDFGDTTV</sequence>
<evidence type="ECO:0000256" key="7">
    <source>
        <dbReference type="ARBA" id="ARBA00023212"/>
    </source>
</evidence>
<dbReference type="Proteomes" id="UP000694412">
    <property type="component" value="Chromosome 3"/>
</dbReference>
<keyword evidence="10" id="KW-0539">Nucleus</keyword>
<protein>
    <recommendedName>
        <fullName evidence="10">Spastin</fullName>
        <ecNumber evidence="10">5.6.1.1</ecNumber>
    </recommendedName>
</protein>
<keyword evidence="8 10" id="KW-0413">Isomerase</keyword>
<evidence type="ECO:0000259" key="14">
    <source>
        <dbReference type="SMART" id="SM00745"/>
    </source>
</evidence>
<evidence type="ECO:0000259" key="13">
    <source>
        <dbReference type="SMART" id="SM00382"/>
    </source>
</evidence>
<feature type="topological domain" description="Cytoplasmic" evidence="10">
    <location>
        <begin position="83"/>
        <end position="581"/>
    </location>
</feature>
<dbReference type="GO" id="GO:0006888">
    <property type="term" value="P:endoplasmic reticulum to Golgi vesicle-mediated transport"/>
    <property type="evidence" value="ECO:0007669"/>
    <property type="project" value="UniProtKB-UniRule"/>
</dbReference>
<dbReference type="GeneID" id="107311250"/>
<dbReference type="GO" id="GO:0032506">
    <property type="term" value="P:cytokinetic process"/>
    <property type="evidence" value="ECO:0007669"/>
    <property type="project" value="UniProtKB-UniRule"/>
</dbReference>
<keyword evidence="7 10" id="KW-0206">Cytoskeleton</keyword>
<dbReference type="Pfam" id="PF09336">
    <property type="entry name" value="Vps4_C"/>
    <property type="match status" value="1"/>
</dbReference>
<evidence type="ECO:0000256" key="3">
    <source>
        <dbReference type="ARBA" id="ARBA00022701"/>
    </source>
</evidence>
<feature type="region of interest" description="Disordered" evidence="11">
    <location>
        <begin position="1"/>
        <end position="42"/>
    </location>
</feature>
<dbReference type="GO" id="GO:0016887">
    <property type="term" value="F:ATP hydrolysis activity"/>
    <property type="evidence" value="ECO:0007669"/>
    <property type="project" value="InterPro"/>
</dbReference>
<evidence type="ECO:0000256" key="1">
    <source>
        <dbReference type="ARBA" id="ARBA00022490"/>
    </source>
</evidence>
<dbReference type="PANTHER" id="PTHR23074:SF86">
    <property type="entry name" value="SPASTIN"/>
    <property type="match status" value="1"/>
</dbReference>
<comment type="subunit">
    <text evidence="10">Homohexamer. The homohexamer is stabilized by ATP-binding. The homohexamer may adopt a ring conformation through which microtubules pass prior to being severed. Interacts with microtubules.</text>
</comment>
<keyword evidence="6 10" id="KW-0472">Membrane</keyword>
<dbReference type="GeneTree" id="ENSGT00940000156258"/>
<proteinExistence type="inferred from homology"/>
<keyword evidence="1 10" id="KW-0963">Cytoplasm</keyword>
<dbReference type="CTD" id="6683"/>
<reference evidence="15" key="3">
    <citation type="submission" date="2025-09" db="UniProtKB">
        <authorList>
            <consortium name="Ensembl"/>
        </authorList>
    </citation>
    <scope>IDENTIFICATION</scope>
</reference>
<evidence type="ECO:0000256" key="2">
    <source>
        <dbReference type="ARBA" id="ARBA00022618"/>
    </source>
</evidence>
<dbReference type="Gene3D" id="3.40.50.300">
    <property type="entry name" value="P-loop containing nucleotide triphosphate hydrolases"/>
    <property type="match status" value="1"/>
</dbReference>
<reference evidence="15" key="2">
    <citation type="submission" date="2025-08" db="UniProtKB">
        <authorList>
            <consortium name="Ensembl"/>
        </authorList>
    </citation>
    <scope>IDENTIFICATION</scope>
</reference>
<feature type="compositionally biased region" description="Polar residues" evidence="11">
    <location>
        <begin position="249"/>
        <end position="267"/>
    </location>
</feature>
<dbReference type="InterPro" id="IPR015415">
    <property type="entry name" value="Spast_Vps4_C"/>
</dbReference>
<dbReference type="FunFam" id="3.40.50.300:FF:000093">
    <property type="entry name" value="Fidgetin-like 1"/>
    <property type="match status" value="1"/>
</dbReference>
<dbReference type="GO" id="GO:0048471">
    <property type="term" value="C:perinuclear region of cytoplasm"/>
    <property type="evidence" value="ECO:0007669"/>
    <property type="project" value="UniProtKB-SubCell"/>
</dbReference>
<dbReference type="CDD" id="cd19524">
    <property type="entry name" value="RecA-like_spastin"/>
    <property type="match status" value="1"/>
</dbReference>
<dbReference type="GO" id="GO:0007409">
    <property type="term" value="P:axonogenesis"/>
    <property type="evidence" value="ECO:0007669"/>
    <property type="project" value="UniProtKB-UniRule"/>
</dbReference>
<dbReference type="RefSeq" id="XP_015713091.1">
    <property type="nucleotide sequence ID" value="XM_015857605.2"/>
</dbReference>
<dbReference type="PROSITE" id="PS00674">
    <property type="entry name" value="AAA"/>
    <property type="match status" value="1"/>
</dbReference>
<keyword evidence="3 10" id="KW-0493">Microtubule</keyword>
<keyword evidence="12" id="KW-1133">Transmembrane helix</keyword>
<feature type="intramembrane region" description="Helical" evidence="10">
    <location>
        <begin position="62"/>
        <end position="82"/>
    </location>
</feature>
<dbReference type="GO" id="GO:0031117">
    <property type="term" value="P:positive regulation of microtubule depolymerization"/>
    <property type="evidence" value="ECO:0007669"/>
    <property type="project" value="UniProtKB-UniRule"/>
</dbReference>
<feature type="compositionally biased region" description="Polar residues" evidence="11">
    <location>
        <begin position="205"/>
        <end position="225"/>
    </location>
</feature>
<dbReference type="GO" id="GO:0034214">
    <property type="term" value="P:protein hexamerization"/>
    <property type="evidence" value="ECO:0007669"/>
    <property type="project" value="UniProtKB-UniRule"/>
</dbReference>
<dbReference type="HAMAP" id="MF_03021">
    <property type="entry name" value="Spastin"/>
    <property type="match status" value="1"/>
</dbReference>
<evidence type="ECO:0000256" key="10">
    <source>
        <dbReference type="HAMAP-Rule" id="MF_03021"/>
    </source>
</evidence>
<dbReference type="GO" id="GO:0005634">
    <property type="term" value="C:nucleus"/>
    <property type="evidence" value="ECO:0007669"/>
    <property type="project" value="UniProtKB-SubCell"/>
</dbReference>
<dbReference type="AlphaFoldDB" id="A0A8C2TPR4"/>
<feature type="topological domain" description="Cytoplasmic" evidence="10">
    <location>
        <begin position="1"/>
        <end position="61"/>
    </location>
</feature>
<dbReference type="FunFam" id="1.10.8.60:FF:000036">
    <property type="entry name" value="Spastin"/>
    <property type="match status" value="1"/>
</dbReference>
<dbReference type="Ensembl" id="ENSCJPT00005023545.1">
    <property type="protein sequence ID" value="ENSCJPP00005016818.1"/>
    <property type="gene ID" value="ENSCJPG00005013634.1"/>
</dbReference>
<dbReference type="InterPro" id="IPR041569">
    <property type="entry name" value="AAA_lid_3"/>
</dbReference>
<evidence type="ECO:0000256" key="5">
    <source>
        <dbReference type="ARBA" id="ARBA00022840"/>
    </source>
</evidence>
<dbReference type="Gene3D" id="1.10.8.60">
    <property type="match status" value="1"/>
</dbReference>
<dbReference type="GO" id="GO:0005524">
    <property type="term" value="F:ATP binding"/>
    <property type="evidence" value="ECO:0007669"/>
    <property type="project" value="UniProtKB-UniRule"/>
</dbReference>
<feature type="domain" description="AAA+ ATPase" evidence="13">
    <location>
        <begin position="339"/>
        <end position="475"/>
    </location>
</feature>
<feature type="compositionally biased region" description="Pro residues" evidence="11">
    <location>
        <begin position="30"/>
        <end position="39"/>
    </location>
</feature>
<evidence type="ECO:0000313" key="15">
    <source>
        <dbReference type="Ensembl" id="ENSCJPP00005016818.1"/>
    </source>
</evidence>
<feature type="region of interest" description="Disordered" evidence="11">
    <location>
        <begin position="193"/>
        <end position="279"/>
    </location>
</feature>
<dbReference type="FunFam" id="1.20.58.80:FF:000006">
    <property type="entry name" value="Spastin"/>
    <property type="match status" value="1"/>
</dbReference>
<comment type="subcellular location">
    <subcellularLocation>
        <location evidence="10">Membrane</location>
        <topology evidence="10">Peripheral membrane protein</topology>
    </subcellularLocation>
    <subcellularLocation>
        <location evidence="10">Cytoplasm</location>
        <location evidence="10">Cytoskeleton</location>
        <location evidence="10">Microtubule organizing center</location>
        <location evidence="10">Centrosome</location>
    </subcellularLocation>
    <subcellularLocation>
        <location evidence="10">Cytoplasm</location>
        <location evidence="10">Cytoskeleton</location>
    </subcellularLocation>
    <subcellularLocation>
        <location evidence="10">Cytoplasm</location>
        <location evidence="10">Perinuclear region</location>
    </subcellularLocation>
    <subcellularLocation>
        <location evidence="10">Nucleus</location>
    </subcellularLocation>
    <text evidence="10">Forms an intramembrane hairpin-like structure in the membrane.</text>
</comment>
<dbReference type="Pfam" id="PF00004">
    <property type="entry name" value="AAA"/>
    <property type="match status" value="1"/>
</dbReference>
<feature type="transmembrane region" description="Helical" evidence="12">
    <location>
        <begin position="62"/>
        <end position="83"/>
    </location>
</feature>
<dbReference type="InterPro" id="IPR017179">
    <property type="entry name" value="Spastin"/>
</dbReference>
<keyword evidence="12" id="KW-0812">Transmembrane</keyword>
<dbReference type="GO" id="GO:0008568">
    <property type="term" value="F:microtubule severing ATPase activity"/>
    <property type="evidence" value="ECO:0007669"/>
    <property type="project" value="UniProtKB-UniRule"/>
</dbReference>
<dbReference type="InterPro" id="IPR007330">
    <property type="entry name" value="MIT_dom"/>
</dbReference>
<dbReference type="GO" id="GO:0016020">
    <property type="term" value="C:membrane"/>
    <property type="evidence" value="ECO:0007669"/>
    <property type="project" value="UniProtKB-SubCell"/>
</dbReference>
<keyword evidence="16" id="KW-1185">Reference proteome</keyword>
<evidence type="ECO:0000256" key="8">
    <source>
        <dbReference type="ARBA" id="ARBA00023235"/>
    </source>
</evidence>
<dbReference type="SMART" id="SM00382">
    <property type="entry name" value="AAA"/>
    <property type="match status" value="1"/>
</dbReference>
<evidence type="ECO:0000313" key="16">
    <source>
        <dbReference type="Proteomes" id="UP000694412"/>
    </source>
</evidence>
<dbReference type="GO" id="GO:0005819">
    <property type="term" value="C:spindle"/>
    <property type="evidence" value="ECO:0007669"/>
    <property type="project" value="UniProtKB-UniRule"/>
</dbReference>
<dbReference type="GO" id="GO:0005813">
    <property type="term" value="C:centrosome"/>
    <property type="evidence" value="ECO:0007669"/>
    <property type="project" value="UniProtKB-SubCell"/>
</dbReference>
<feature type="binding site" evidence="10">
    <location>
        <begin position="347"/>
        <end position="354"/>
    </location>
    <ligand>
        <name>ATP</name>
        <dbReference type="ChEBI" id="CHEBI:30616"/>
    </ligand>
</feature>
<evidence type="ECO:0000256" key="12">
    <source>
        <dbReference type="SAM" id="Phobius"/>
    </source>
</evidence>
<dbReference type="PANTHER" id="PTHR23074">
    <property type="entry name" value="AAA DOMAIN-CONTAINING"/>
    <property type="match status" value="1"/>
</dbReference>
<feature type="compositionally biased region" description="Low complexity" evidence="11">
    <location>
        <begin position="13"/>
        <end position="29"/>
    </location>
</feature>
<keyword evidence="2 10" id="KW-0132">Cell division</keyword>
<dbReference type="InterPro" id="IPR050304">
    <property type="entry name" value="MT-severing_AAA_ATPase"/>
</dbReference>
<evidence type="ECO:0000256" key="4">
    <source>
        <dbReference type="ARBA" id="ARBA00022741"/>
    </source>
</evidence>
<name>A0A8C2TPR4_COTJA</name>
<comment type="function">
    <text evidence="10">ATP-dependent microtubule severing protein that specifically recognizes and cuts microtubules that are polyglutamylated. Preferentially recognizes and acts on microtubules decorated with short polyglutamate tails: severing activity increases as the number of glutamates per tubulin rises from one to eight, but decreases beyond this glutamylation threshold. Microtubule severing promotes reorganization of cellular microtubule arrays and the release of microtubules from the centrosome following nucleation. Required for membrane traffic from the endoplasmic reticulum (ER) to the Golgi and for completion of the abscission stage of cytokinesis. Also plays a role in axon growth and the formation of axonal branches.</text>
</comment>
<dbReference type="SMART" id="SM00745">
    <property type="entry name" value="MIT"/>
    <property type="match status" value="1"/>
</dbReference>
<dbReference type="OrthoDB" id="10251136at2759"/>
<dbReference type="InterPro" id="IPR003959">
    <property type="entry name" value="ATPase_AAA_core"/>
</dbReference>
<keyword evidence="10" id="KW-0524">Neurogenesis</keyword>
<dbReference type="GO" id="GO:0008017">
    <property type="term" value="F:microtubule binding"/>
    <property type="evidence" value="ECO:0007669"/>
    <property type="project" value="UniProtKB-UniRule"/>
</dbReference>
<evidence type="ECO:0000256" key="6">
    <source>
        <dbReference type="ARBA" id="ARBA00023136"/>
    </source>
</evidence>
<keyword evidence="5 10" id="KW-0067">ATP-binding</keyword>
<evidence type="ECO:0000256" key="11">
    <source>
        <dbReference type="SAM" id="MobiDB-lite"/>
    </source>
</evidence>
<comment type="catalytic activity">
    <reaction evidence="9 10">
        <text>n ATP + n H2O + a microtubule = n ADP + n phosphate + (n+1) alpha/beta tubulin heterodimers.</text>
        <dbReference type="EC" id="5.6.1.1"/>
    </reaction>
</comment>